<reference evidence="3 4" key="1">
    <citation type="journal article" date="2017" name="Int. J. Syst. Evol. Microbiol.">
        <title>Mucilaginibacterpsychrotolerans sp. nov., isolated from peatlands.</title>
        <authorList>
            <person name="Deng Y."/>
            <person name="Shen L."/>
            <person name="Xu B."/>
            <person name="Liu Y."/>
            <person name="Gu Z."/>
            <person name="Liu H."/>
            <person name="Zhou Y."/>
        </authorList>
    </citation>
    <scope>NUCLEOTIDE SEQUENCE [LARGE SCALE GENOMIC DNA]</scope>
    <source>
        <strain evidence="3 4">NH7-4</strain>
    </source>
</reference>
<name>A0A4Y8SNR0_9SPHI</name>
<gene>
    <name evidence="3" type="ORF">E2R66_03140</name>
</gene>
<feature type="region of interest" description="Disordered" evidence="1">
    <location>
        <begin position="27"/>
        <end position="83"/>
    </location>
</feature>
<dbReference type="PROSITE" id="PS51257">
    <property type="entry name" value="PROKAR_LIPOPROTEIN"/>
    <property type="match status" value="1"/>
</dbReference>
<dbReference type="OrthoDB" id="798484at2"/>
<keyword evidence="4" id="KW-1185">Reference proteome</keyword>
<accession>A0A4Y8SNR0</accession>
<comment type="caution">
    <text evidence="3">The sequence shown here is derived from an EMBL/GenBank/DDBJ whole genome shotgun (WGS) entry which is preliminary data.</text>
</comment>
<feature type="chain" id="PRO_5021469417" evidence="2">
    <location>
        <begin position="24"/>
        <end position="83"/>
    </location>
</feature>
<dbReference type="EMBL" id="SOZE01000002">
    <property type="protein sequence ID" value="TFF40261.1"/>
    <property type="molecule type" value="Genomic_DNA"/>
</dbReference>
<evidence type="ECO:0000313" key="3">
    <source>
        <dbReference type="EMBL" id="TFF40261.1"/>
    </source>
</evidence>
<feature type="signal peptide" evidence="2">
    <location>
        <begin position="1"/>
        <end position="23"/>
    </location>
</feature>
<keyword evidence="2" id="KW-0732">Signal</keyword>
<evidence type="ECO:0000256" key="2">
    <source>
        <dbReference type="SAM" id="SignalP"/>
    </source>
</evidence>
<dbReference type="RefSeq" id="WP_133226451.1">
    <property type="nucleotide sequence ID" value="NZ_SOZE01000002.1"/>
</dbReference>
<feature type="compositionally biased region" description="Polar residues" evidence="1">
    <location>
        <begin position="56"/>
        <end position="72"/>
    </location>
</feature>
<evidence type="ECO:0000256" key="1">
    <source>
        <dbReference type="SAM" id="MobiDB-lite"/>
    </source>
</evidence>
<organism evidence="3 4">
    <name type="scientific">Mucilaginibacter psychrotolerans</name>
    <dbReference type="NCBI Taxonomy" id="1524096"/>
    <lineage>
        <taxon>Bacteria</taxon>
        <taxon>Pseudomonadati</taxon>
        <taxon>Bacteroidota</taxon>
        <taxon>Sphingobacteriia</taxon>
        <taxon>Sphingobacteriales</taxon>
        <taxon>Sphingobacteriaceae</taxon>
        <taxon>Mucilaginibacter</taxon>
    </lineage>
</organism>
<evidence type="ECO:0000313" key="4">
    <source>
        <dbReference type="Proteomes" id="UP000297540"/>
    </source>
</evidence>
<dbReference type="AlphaFoldDB" id="A0A4Y8SNR0"/>
<proteinExistence type="predicted"/>
<sequence length="83" mass="8242">MKQVISYLVIILAAALLFFTACKGNTGQTGGAQADSGQKHIGNSGPADSSGYAVSPTETGGKDTSGNGNGTANAPKDTLKTNP</sequence>
<protein>
    <submittedName>
        <fullName evidence="3">Uncharacterized protein</fullName>
    </submittedName>
</protein>
<dbReference type="Proteomes" id="UP000297540">
    <property type="component" value="Unassembled WGS sequence"/>
</dbReference>